<proteinExistence type="predicted"/>
<dbReference type="OrthoDB" id="3543113at2759"/>
<keyword evidence="2" id="KW-1185">Reference proteome</keyword>
<dbReference type="Gene3D" id="3.80.10.10">
    <property type="entry name" value="Ribonuclease Inhibitor"/>
    <property type="match status" value="1"/>
</dbReference>
<evidence type="ECO:0000313" key="2">
    <source>
        <dbReference type="Proteomes" id="UP000320762"/>
    </source>
</evidence>
<evidence type="ECO:0008006" key="3">
    <source>
        <dbReference type="Google" id="ProtNLM"/>
    </source>
</evidence>
<organism evidence="1 2">
    <name type="scientific">Schizophyllum amplum</name>
    <dbReference type="NCBI Taxonomy" id="97359"/>
    <lineage>
        <taxon>Eukaryota</taxon>
        <taxon>Fungi</taxon>
        <taxon>Dikarya</taxon>
        <taxon>Basidiomycota</taxon>
        <taxon>Agaricomycotina</taxon>
        <taxon>Agaricomycetes</taxon>
        <taxon>Agaricomycetidae</taxon>
        <taxon>Agaricales</taxon>
        <taxon>Schizophyllaceae</taxon>
        <taxon>Schizophyllum</taxon>
    </lineage>
</organism>
<reference evidence="1 2" key="1">
    <citation type="journal article" date="2019" name="New Phytol.">
        <title>Comparative genomics reveals unique wood-decay strategies and fruiting body development in the Schizophyllaceae.</title>
        <authorList>
            <person name="Almasi E."/>
            <person name="Sahu N."/>
            <person name="Krizsan K."/>
            <person name="Balint B."/>
            <person name="Kovacs G.M."/>
            <person name="Kiss B."/>
            <person name="Cseklye J."/>
            <person name="Drula E."/>
            <person name="Henrissat B."/>
            <person name="Nagy I."/>
            <person name="Chovatia M."/>
            <person name="Adam C."/>
            <person name="LaButti K."/>
            <person name="Lipzen A."/>
            <person name="Riley R."/>
            <person name="Grigoriev I.V."/>
            <person name="Nagy L.G."/>
        </authorList>
    </citation>
    <scope>NUCLEOTIDE SEQUENCE [LARGE SCALE GENOMIC DNA]</scope>
    <source>
        <strain evidence="1 2">NL-1724</strain>
    </source>
</reference>
<dbReference type="EMBL" id="VDMD01000037">
    <property type="protein sequence ID" value="TRM58326.1"/>
    <property type="molecule type" value="Genomic_DNA"/>
</dbReference>
<dbReference type="Proteomes" id="UP000320762">
    <property type="component" value="Unassembled WGS sequence"/>
</dbReference>
<dbReference type="InterPro" id="IPR032675">
    <property type="entry name" value="LRR_dom_sf"/>
</dbReference>
<dbReference type="AlphaFoldDB" id="A0A550C0R5"/>
<accession>A0A550C0R5</accession>
<comment type="caution">
    <text evidence="1">The sequence shown here is derived from an EMBL/GenBank/DDBJ whole genome shotgun (WGS) entry which is preliminary data.</text>
</comment>
<dbReference type="SUPFAM" id="SSF52047">
    <property type="entry name" value="RNI-like"/>
    <property type="match status" value="1"/>
</dbReference>
<name>A0A550C0R5_9AGAR</name>
<protein>
    <recommendedName>
        <fullName evidence="3">F-box domain-containing protein</fullName>
    </recommendedName>
</protein>
<sequence>MHRAFSIPEIVFSICNTLAQGTSDMEGDGPYSISDPGTLAICARTCRAFHLPAVSALWQYDMLTMETVLLHCMPSDLWNLETGAEQYLSRRADRMTLQRPIRPDDLTRLAHYAPLINRIAVGSASHHLYIRANRRRLANPPFLSDDAHLALSLACPTPIFPNLRHLFWNDQSANILRITPYLSPSLVTLDIDLHDSNPTHSPIIQHLPLRCPNMGQFTISCLAEHELALRNIASMLSPAVCAWNLRKFGSPTADHATIRHLSQCPSLTTLSIYYLAPPLDQSDTAKLTHPGAFSFLRTMLIHRLAMDHCVELIQGCSFTNLEELTLKPLNPSTSSFSGLLRAIRDAHARPQLLHLLRVAENTVLTQVDPPPLRDADIEPLLTFPALSGLVLSCAGGFDLADSTILRMTEAWPSLERLKLSGLQRPTWDRRLSLRALVPLALNCPKLRTLALELDATRVAYDRNPPRPATPHCLRHISVLWSPIGSHRVVAGFLSVVFPGVRAVLVADDVDERAARRWDLVGLTTQLIVKLREHERMDRLGLSQPSVNSNVDDVDYISTPESEAEVND</sequence>
<gene>
    <name evidence="1" type="ORF">BD626DRAFT_187124</name>
</gene>
<evidence type="ECO:0000313" key="1">
    <source>
        <dbReference type="EMBL" id="TRM58326.1"/>
    </source>
</evidence>